<proteinExistence type="predicted"/>
<accession>A0AC34QEA3</accession>
<name>A0AC34QEA3_9BILA</name>
<protein>
    <submittedName>
        <fullName evidence="2">PAS domain-containing protein</fullName>
    </submittedName>
</protein>
<sequence length="638" mass="71354">MVPNAEESSLETSKSPNRQNLFLKTKKTRLQHYIRKLKKVLSEHESLASSSDSAAAKHLTTFQALEKAIVLIREDSRRLSSWSGREPNVMTASDTRQSQESTSDVSSPPSPAATATSTTSTENAEKQPIPSDSRQVPDRCWGIVQLSLPDGLIQNSWPSPVQQPGLPKFDNVLRRNGTLLDILQGKGAQTLLLNAFCGIPKRRMYARLRCGQQTRPFELLCEFTPNSRNPSTCLADIQILCLESGAASSGPVAFTTRHNASCALIYLDAASIPYLGHFPSEISGKSLFTFIHADDVPLIQRAHKQLHETNGKLVSTPKLRLVSYNGTVIQVDSEWSAFVNPWTKTIEMIVGRHCIQPMTIDVDPLAEPVKDRYQVAIPVERYRELDSSIHALISRPIVEVKENQQSLRNFIDNVVETLVEKQQISEEVRTLQESPPVLSYNQINCLENVHRLLKSQSKFLELAGEKESKENEQMNEECLSVPSVPLTQEILQQHNRKWEAECKDTWKKRLASKRIAISTDESVPKQKVARIRSEPQPYSISTAPLPPRPNKAPIPPLPVPAPTPLDQAAWSEYVRIVQLHLQNMASADHNQSNKMIHQIAQRAQNERQLAALALTFQQVQIPPSASTSPFNPLPSLEH</sequence>
<organism evidence="1 2">
    <name type="scientific">Panagrolaimus sp. JU765</name>
    <dbReference type="NCBI Taxonomy" id="591449"/>
    <lineage>
        <taxon>Eukaryota</taxon>
        <taxon>Metazoa</taxon>
        <taxon>Ecdysozoa</taxon>
        <taxon>Nematoda</taxon>
        <taxon>Chromadorea</taxon>
        <taxon>Rhabditida</taxon>
        <taxon>Tylenchina</taxon>
        <taxon>Panagrolaimomorpha</taxon>
        <taxon>Panagrolaimoidea</taxon>
        <taxon>Panagrolaimidae</taxon>
        <taxon>Panagrolaimus</taxon>
    </lineage>
</organism>
<reference evidence="2" key="1">
    <citation type="submission" date="2022-11" db="UniProtKB">
        <authorList>
            <consortium name="WormBaseParasite"/>
        </authorList>
    </citation>
    <scope>IDENTIFICATION</scope>
</reference>
<dbReference type="Proteomes" id="UP000887576">
    <property type="component" value="Unplaced"/>
</dbReference>
<evidence type="ECO:0000313" key="2">
    <source>
        <dbReference type="WBParaSite" id="JU765_v2.g15621.t2"/>
    </source>
</evidence>
<evidence type="ECO:0000313" key="1">
    <source>
        <dbReference type="Proteomes" id="UP000887576"/>
    </source>
</evidence>
<dbReference type="WBParaSite" id="JU765_v2.g15621.t2">
    <property type="protein sequence ID" value="JU765_v2.g15621.t2"/>
    <property type="gene ID" value="JU765_v2.g15621"/>
</dbReference>